<dbReference type="OrthoDB" id="41532at2759"/>
<dbReference type="RefSeq" id="XP_031010817.1">
    <property type="nucleotide sequence ID" value="XM_031165123.1"/>
</dbReference>
<dbReference type="InterPro" id="IPR050832">
    <property type="entry name" value="Bact_Acetyltransf"/>
</dbReference>
<dbReference type="Gene3D" id="3.40.630.30">
    <property type="match status" value="1"/>
</dbReference>
<dbReference type="Pfam" id="PF00583">
    <property type="entry name" value="Acetyltransf_1"/>
    <property type="match status" value="1"/>
</dbReference>
<evidence type="ECO:0000313" key="5">
    <source>
        <dbReference type="Proteomes" id="UP000253153"/>
    </source>
</evidence>
<protein>
    <recommendedName>
        <fullName evidence="3">N-acetyltransferase domain-containing protein</fullName>
    </recommendedName>
</protein>
<keyword evidence="2" id="KW-0012">Acyltransferase</keyword>
<evidence type="ECO:0000259" key="3">
    <source>
        <dbReference type="PROSITE" id="PS51186"/>
    </source>
</evidence>
<keyword evidence="1" id="KW-0808">Transferase</keyword>
<dbReference type="PANTHER" id="PTHR43877">
    <property type="entry name" value="AMINOALKYLPHOSPHONATE N-ACETYLTRANSFERASE-RELATED-RELATED"/>
    <property type="match status" value="1"/>
</dbReference>
<sequence length="172" mass="19459">MDMGDIIIRPATSDEVPELVGFITKARAEMFPFLNQASSGQMAQRELDNFQKSYLDSPQGVFLTARSEGRLVATIGCVPYDGRFPSLNIEVENAVEVVRLYVEPEWRRAGLASKVFAKLVETTRQAGVKQLYLHTHPFLPNAIGFWERNGFSIIEVDEDPVWQTTHMSRLLK</sequence>
<evidence type="ECO:0000256" key="2">
    <source>
        <dbReference type="ARBA" id="ARBA00023315"/>
    </source>
</evidence>
<dbReference type="InterPro" id="IPR000182">
    <property type="entry name" value="GNAT_dom"/>
</dbReference>
<keyword evidence="5" id="KW-1185">Reference proteome</keyword>
<dbReference type="AlphaFoldDB" id="A0A366QQM7"/>
<dbReference type="PANTHER" id="PTHR43877:SF2">
    <property type="entry name" value="AMINOALKYLPHOSPHONATE N-ACETYLTRANSFERASE-RELATED"/>
    <property type="match status" value="1"/>
</dbReference>
<accession>A0A366QQM7</accession>
<dbReference type="PROSITE" id="PS51186">
    <property type="entry name" value="GNAT"/>
    <property type="match status" value="1"/>
</dbReference>
<evidence type="ECO:0000313" key="4">
    <source>
        <dbReference type="EMBL" id="RBR06598.1"/>
    </source>
</evidence>
<proteinExistence type="predicted"/>
<dbReference type="CDD" id="cd04301">
    <property type="entry name" value="NAT_SF"/>
    <property type="match status" value="1"/>
</dbReference>
<gene>
    <name evidence="4" type="ORF">FIESC28_10993</name>
</gene>
<dbReference type="GeneID" id="42000419"/>
<dbReference type="EMBL" id="QKXC01000342">
    <property type="protein sequence ID" value="RBR06598.1"/>
    <property type="molecule type" value="Genomic_DNA"/>
</dbReference>
<dbReference type="Proteomes" id="UP000253153">
    <property type="component" value="Unassembled WGS sequence"/>
</dbReference>
<organism evidence="4 5">
    <name type="scientific">Fusarium coffeatum</name>
    <dbReference type="NCBI Taxonomy" id="231269"/>
    <lineage>
        <taxon>Eukaryota</taxon>
        <taxon>Fungi</taxon>
        <taxon>Dikarya</taxon>
        <taxon>Ascomycota</taxon>
        <taxon>Pezizomycotina</taxon>
        <taxon>Sordariomycetes</taxon>
        <taxon>Hypocreomycetidae</taxon>
        <taxon>Hypocreales</taxon>
        <taxon>Nectriaceae</taxon>
        <taxon>Fusarium</taxon>
        <taxon>Fusarium incarnatum-equiseti species complex</taxon>
    </lineage>
</organism>
<name>A0A366QQM7_9HYPO</name>
<dbReference type="InterPro" id="IPR016181">
    <property type="entry name" value="Acyl_CoA_acyltransferase"/>
</dbReference>
<comment type="caution">
    <text evidence="4">The sequence shown here is derived from an EMBL/GenBank/DDBJ whole genome shotgun (WGS) entry which is preliminary data.</text>
</comment>
<dbReference type="GO" id="GO:0016747">
    <property type="term" value="F:acyltransferase activity, transferring groups other than amino-acyl groups"/>
    <property type="evidence" value="ECO:0007669"/>
    <property type="project" value="InterPro"/>
</dbReference>
<feature type="domain" description="N-acetyltransferase" evidence="3">
    <location>
        <begin position="6"/>
        <end position="172"/>
    </location>
</feature>
<dbReference type="SUPFAM" id="SSF55729">
    <property type="entry name" value="Acyl-CoA N-acyltransferases (Nat)"/>
    <property type="match status" value="1"/>
</dbReference>
<reference evidence="4 5" key="1">
    <citation type="submission" date="2018-06" db="EMBL/GenBank/DDBJ databases">
        <title>Fusarium incarnatum-equiseti species complex species 28.</title>
        <authorList>
            <person name="Gardiner D.M."/>
        </authorList>
    </citation>
    <scope>NUCLEOTIDE SEQUENCE [LARGE SCALE GENOMIC DNA]</scope>
    <source>
        <strain evidence="4 5">FIESC_28</strain>
    </source>
</reference>
<evidence type="ECO:0000256" key="1">
    <source>
        <dbReference type="ARBA" id="ARBA00022679"/>
    </source>
</evidence>